<accession>A0ACB8RTN5</accession>
<keyword evidence="2" id="KW-1185">Reference proteome</keyword>
<name>A0ACB8RTN5_9AGAM</name>
<dbReference type="EMBL" id="MU275902">
    <property type="protein sequence ID" value="KAI0047531.1"/>
    <property type="molecule type" value="Genomic_DNA"/>
</dbReference>
<reference evidence="1" key="1">
    <citation type="submission" date="2021-02" db="EMBL/GenBank/DDBJ databases">
        <authorList>
            <consortium name="DOE Joint Genome Institute"/>
            <person name="Ahrendt S."/>
            <person name="Looney B.P."/>
            <person name="Miyauchi S."/>
            <person name="Morin E."/>
            <person name="Drula E."/>
            <person name="Courty P.E."/>
            <person name="Chicoki N."/>
            <person name="Fauchery L."/>
            <person name="Kohler A."/>
            <person name="Kuo A."/>
            <person name="Labutti K."/>
            <person name="Pangilinan J."/>
            <person name="Lipzen A."/>
            <person name="Riley R."/>
            <person name="Andreopoulos W."/>
            <person name="He G."/>
            <person name="Johnson J."/>
            <person name="Barry K.W."/>
            <person name="Grigoriev I.V."/>
            <person name="Nagy L."/>
            <person name="Hibbett D."/>
            <person name="Henrissat B."/>
            <person name="Matheny P.B."/>
            <person name="Labbe J."/>
            <person name="Martin F."/>
        </authorList>
    </citation>
    <scope>NUCLEOTIDE SEQUENCE</scope>
    <source>
        <strain evidence="1">FP105234-sp</strain>
    </source>
</reference>
<protein>
    <submittedName>
        <fullName evidence="1">Uncharacterized protein</fullName>
    </submittedName>
</protein>
<comment type="caution">
    <text evidence="1">The sequence shown here is derived from an EMBL/GenBank/DDBJ whole genome shotgun (WGS) entry which is preliminary data.</text>
</comment>
<gene>
    <name evidence="1" type="ORF">FA95DRAFT_1212682</name>
</gene>
<dbReference type="Proteomes" id="UP000814033">
    <property type="component" value="Unassembled WGS sequence"/>
</dbReference>
<proteinExistence type="predicted"/>
<evidence type="ECO:0000313" key="1">
    <source>
        <dbReference type="EMBL" id="KAI0047531.1"/>
    </source>
</evidence>
<sequence length="182" mass="20803">MAEKSALIREETRCIVTRYLDYNHRKRGSDHRWTYTQACYIIPHMMASGNHTAQSMVWAILQPSGGLDTKQVNGQRINDLKNILTLDLTVYGHFTALDLWLTPVEGRSDTYRVEGTSVHALRNLLLRKNPVTFTSTDPQERPLPDPLLLSLHRACVHILHLSGAMKHILHVLRAEELLMETN</sequence>
<evidence type="ECO:0000313" key="2">
    <source>
        <dbReference type="Proteomes" id="UP000814033"/>
    </source>
</evidence>
<organism evidence="1 2">
    <name type="scientific">Auriscalpium vulgare</name>
    <dbReference type="NCBI Taxonomy" id="40419"/>
    <lineage>
        <taxon>Eukaryota</taxon>
        <taxon>Fungi</taxon>
        <taxon>Dikarya</taxon>
        <taxon>Basidiomycota</taxon>
        <taxon>Agaricomycotina</taxon>
        <taxon>Agaricomycetes</taxon>
        <taxon>Russulales</taxon>
        <taxon>Auriscalpiaceae</taxon>
        <taxon>Auriscalpium</taxon>
    </lineage>
</organism>
<reference evidence="1" key="2">
    <citation type="journal article" date="2022" name="New Phytol.">
        <title>Evolutionary transition to the ectomycorrhizal habit in the genomes of a hyperdiverse lineage of mushroom-forming fungi.</title>
        <authorList>
            <person name="Looney B."/>
            <person name="Miyauchi S."/>
            <person name="Morin E."/>
            <person name="Drula E."/>
            <person name="Courty P.E."/>
            <person name="Kohler A."/>
            <person name="Kuo A."/>
            <person name="LaButti K."/>
            <person name="Pangilinan J."/>
            <person name="Lipzen A."/>
            <person name="Riley R."/>
            <person name="Andreopoulos W."/>
            <person name="He G."/>
            <person name="Johnson J."/>
            <person name="Nolan M."/>
            <person name="Tritt A."/>
            <person name="Barry K.W."/>
            <person name="Grigoriev I.V."/>
            <person name="Nagy L.G."/>
            <person name="Hibbett D."/>
            <person name="Henrissat B."/>
            <person name="Matheny P.B."/>
            <person name="Labbe J."/>
            <person name="Martin F.M."/>
        </authorList>
    </citation>
    <scope>NUCLEOTIDE SEQUENCE</scope>
    <source>
        <strain evidence="1">FP105234-sp</strain>
    </source>
</reference>